<dbReference type="Proteomes" id="UP000236291">
    <property type="component" value="Unassembled WGS sequence"/>
</dbReference>
<dbReference type="AlphaFoldDB" id="A0A2K3KV78"/>
<proteinExistence type="predicted"/>
<feature type="non-terminal residue" evidence="1">
    <location>
        <position position="1"/>
    </location>
</feature>
<name>A0A2K3KV78_TRIPR</name>
<protein>
    <submittedName>
        <fullName evidence="1">Uncharacterized protein</fullName>
    </submittedName>
</protein>
<evidence type="ECO:0000313" key="2">
    <source>
        <dbReference type="Proteomes" id="UP000236291"/>
    </source>
</evidence>
<sequence length="62" mass="7105">KVRQILLCGCRWQIGSGDMIRVMYDPWLRGNGDRWVSSPQAEGVCPHLKHHSVDPIADHRLI</sequence>
<reference evidence="1 2" key="1">
    <citation type="journal article" date="2014" name="Am. J. Bot.">
        <title>Genome assembly and annotation for red clover (Trifolium pratense; Fabaceae).</title>
        <authorList>
            <person name="Istvanek J."/>
            <person name="Jaros M."/>
            <person name="Krenek A."/>
            <person name="Repkova J."/>
        </authorList>
    </citation>
    <scope>NUCLEOTIDE SEQUENCE [LARGE SCALE GENOMIC DNA]</scope>
    <source>
        <strain evidence="2">cv. Tatra</strain>
        <tissue evidence="1">Young leaves</tissue>
    </source>
</reference>
<organism evidence="1 2">
    <name type="scientific">Trifolium pratense</name>
    <name type="common">Red clover</name>
    <dbReference type="NCBI Taxonomy" id="57577"/>
    <lineage>
        <taxon>Eukaryota</taxon>
        <taxon>Viridiplantae</taxon>
        <taxon>Streptophyta</taxon>
        <taxon>Embryophyta</taxon>
        <taxon>Tracheophyta</taxon>
        <taxon>Spermatophyta</taxon>
        <taxon>Magnoliopsida</taxon>
        <taxon>eudicotyledons</taxon>
        <taxon>Gunneridae</taxon>
        <taxon>Pentapetalae</taxon>
        <taxon>rosids</taxon>
        <taxon>fabids</taxon>
        <taxon>Fabales</taxon>
        <taxon>Fabaceae</taxon>
        <taxon>Papilionoideae</taxon>
        <taxon>50 kb inversion clade</taxon>
        <taxon>NPAAA clade</taxon>
        <taxon>Hologalegina</taxon>
        <taxon>IRL clade</taxon>
        <taxon>Trifolieae</taxon>
        <taxon>Trifolium</taxon>
    </lineage>
</organism>
<reference evidence="1 2" key="2">
    <citation type="journal article" date="2017" name="Front. Plant Sci.">
        <title>Gene Classification and Mining of Molecular Markers Useful in Red Clover (Trifolium pratense) Breeding.</title>
        <authorList>
            <person name="Istvanek J."/>
            <person name="Dluhosova J."/>
            <person name="Dluhos P."/>
            <person name="Patkova L."/>
            <person name="Nedelnik J."/>
            <person name="Repkova J."/>
        </authorList>
    </citation>
    <scope>NUCLEOTIDE SEQUENCE [LARGE SCALE GENOMIC DNA]</scope>
    <source>
        <strain evidence="2">cv. Tatra</strain>
        <tissue evidence="1">Young leaves</tissue>
    </source>
</reference>
<accession>A0A2K3KV78</accession>
<dbReference type="EMBL" id="ASHM01266338">
    <property type="protein sequence ID" value="PNX70191.1"/>
    <property type="molecule type" value="Genomic_DNA"/>
</dbReference>
<gene>
    <name evidence="1" type="ORF">L195_g064739</name>
</gene>
<evidence type="ECO:0000313" key="1">
    <source>
        <dbReference type="EMBL" id="PNX70191.1"/>
    </source>
</evidence>
<comment type="caution">
    <text evidence="1">The sequence shown here is derived from an EMBL/GenBank/DDBJ whole genome shotgun (WGS) entry which is preliminary data.</text>
</comment>